<proteinExistence type="predicted"/>
<accession>A0A367LVX6</accession>
<organism evidence="1 2">
    <name type="scientific">Pseudomonas aeruginosa</name>
    <dbReference type="NCBI Taxonomy" id="287"/>
    <lineage>
        <taxon>Bacteria</taxon>
        <taxon>Pseudomonadati</taxon>
        <taxon>Pseudomonadota</taxon>
        <taxon>Gammaproteobacteria</taxon>
        <taxon>Pseudomonadales</taxon>
        <taxon>Pseudomonadaceae</taxon>
        <taxon>Pseudomonas</taxon>
    </lineage>
</organism>
<protein>
    <submittedName>
        <fullName evidence="1">Phage tail protein</fullName>
    </submittedName>
</protein>
<reference evidence="1 2" key="1">
    <citation type="submission" date="2018-07" db="EMBL/GenBank/DDBJ databases">
        <title>Mechanisms of high-level aminoglycoside resistance among Gram-negative pathogens in Brazil.</title>
        <authorList>
            <person name="Ballaben A.S."/>
            <person name="Darini A.L.C."/>
            <person name="Doi Y."/>
        </authorList>
    </citation>
    <scope>NUCLEOTIDE SEQUENCE [LARGE SCALE GENOMIC DNA]</scope>
    <source>
        <strain evidence="1 2">B2-305</strain>
    </source>
</reference>
<name>A0A367LVX6_PSEAI</name>
<comment type="caution">
    <text evidence="1">The sequence shown here is derived from an EMBL/GenBank/DDBJ whole genome shotgun (WGS) entry which is preliminary data.</text>
</comment>
<evidence type="ECO:0000313" key="1">
    <source>
        <dbReference type="EMBL" id="RCI69250.1"/>
    </source>
</evidence>
<gene>
    <name evidence="1" type="ORF">DT376_40950</name>
</gene>
<feature type="non-terminal residue" evidence="1">
    <location>
        <position position="111"/>
    </location>
</feature>
<dbReference type="AlphaFoldDB" id="A0A367LVX6"/>
<feature type="non-terminal residue" evidence="1">
    <location>
        <position position="1"/>
    </location>
</feature>
<dbReference type="EMBL" id="QORE01003268">
    <property type="protein sequence ID" value="RCI69250.1"/>
    <property type="molecule type" value="Genomic_DNA"/>
</dbReference>
<evidence type="ECO:0000313" key="2">
    <source>
        <dbReference type="Proteomes" id="UP000253594"/>
    </source>
</evidence>
<dbReference type="Proteomes" id="UP000253594">
    <property type="component" value="Unassembled WGS sequence"/>
</dbReference>
<sequence>WSVTFDGSANVSAPLSLSATGVAAGSYPKVTVDTKGRVTAGMALAATDIPGLDASKLVSGVLAEQRLPVFARGLATAVSNSSDPNTATVPLMLTNHANGPVAGRYFYIQSM</sequence>